<evidence type="ECO:0000259" key="6">
    <source>
        <dbReference type="PROSITE" id="PS50058"/>
    </source>
</evidence>
<evidence type="ECO:0000313" key="9">
    <source>
        <dbReference type="WBParaSite" id="GPUH_0002064701-mRNA-1"/>
    </source>
</evidence>
<keyword evidence="5" id="KW-0449">Lipoprotein</keyword>
<dbReference type="OrthoDB" id="6264244at2759"/>
<proteinExistence type="inferred from homology"/>
<evidence type="ECO:0000256" key="2">
    <source>
        <dbReference type="ARBA" id="ARBA00022475"/>
    </source>
</evidence>
<evidence type="ECO:0000313" key="8">
    <source>
        <dbReference type="Proteomes" id="UP000271098"/>
    </source>
</evidence>
<evidence type="ECO:0000256" key="1">
    <source>
        <dbReference type="ARBA" id="ARBA00007431"/>
    </source>
</evidence>
<sequence>MSSRDSHSVQQARGVVEQLRRERNIRRSAISQTANDLIRYTQECEKDDVLLGGFPSDKMNPYRSKATIQCLLL</sequence>
<protein>
    <recommendedName>
        <fullName evidence="5">Guanine nucleotide-binding protein subunit gamma</fullName>
    </recommendedName>
</protein>
<reference evidence="7 8" key="2">
    <citation type="submission" date="2018-11" db="EMBL/GenBank/DDBJ databases">
        <authorList>
            <consortium name="Pathogen Informatics"/>
        </authorList>
    </citation>
    <scope>NUCLEOTIDE SEQUENCE [LARGE SCALE GENOMIC DNA]</scope>
</reference>
<dbReference type="Pfam" id="PF00631">
    <property type="entry name" value="G-gamma"/>
    <property type="match status" value="1"/>
</dbReference>
<dbReference type="Proteomes" id="UP000271098">
    <property type="component" value="Unassembled WGS sequence"/>
</dbReference>
<evidence type="ECO:0000256" key="3">
    <source>
        <dbReference type="ARBA" id="ARBA00023136"/>
    </source>
</evidence>
<dbReference type="PRINTS" id="PR00321">
    <property type="entry name" value="GPROTEING"/>
</dbReference>
<keyword evidence="4 5" id="KW-0807">Transducer</keyword>
<feature type="domain" description="G protein gamma" evidence="6">
    <location>
        <begin position="5"/>
        <end position="73"/>
    </location>
</feature>
<dbReference type="AlphaFoldDB" id="A0A183EI31"/>
<evidence type="ECO:0000313" key="7">
    <source>
        <dbReference type="EMBL" id="VDN36433.1"/>
    </source>
</evidence>
<dbReference type="GO" id="GO:0031681">
    <property type="term" value="F:G-protein beta-subunit binding"/>
    <property type="evidence" value="ECO:0007669"/>
    <property type="project" value="InterPro"/>
</dbReference>
<evidence type="ECO:0000256" key="5">
    <source>
        <dbReference type="RuleBase" id="RU004973"/>
    </source>
</evidence>
<dbReference type="InterPro" id="IPR036284">
    <property type="entry name" value="GGL_sf"/>
</dbReference>
<dbReference type="SMART" id="SM01224">
    <property type="entry name" value="G_gamma"/>
    <property type="match status" value="1"/>
</dbReference>
<dbReference type="SMART" id="SM00224">
    <property type="entry name" value="GGL"/>
    <property type="match status" value="1"/>
</dbReference>
<gene>
    <name evidence="7" type="ORF">GPUH_LOCUS20620</name>
</gene>
<keyword evidence="3 5" id="KW-0472">Membrane</keyword>
<accession>A0A183EI31</accession>
<dbReference type="PANTHER" id="PTHR13809">
    <property type="entry name" value="GUANINE NUCLEOTIDE-BINDING PROTEIN GAMMA SUBUNIT"/>
    <property type="match status" value="1"/>
</dbReference>
<name>A0A183EI31_9BILA</name>
<keyword evidence="8" id="KW-1185">Reference proteome</keyword>
<reference evidence="9" key="1">
    <citation type="submission" date="2016-06" db="UniProtKB">
        <authorList>
            <consortium name="WormBaseParasite"/>
        </authorList>
    </citation>
    <scope>IDENTIFICATION</scope>
</reference>
<evidence type="ECO:0000256" key="4">
    <source>
        <dbReference type="ARBA" id="ARBA00023224"/>
    </source>
</evidence>
<dbReference type="Gene3D" id="4.10.260.10">
    <property type="entry name" value="Transducin (heterotrimeric G protein), gamma chain"/>
    <property type="match status" value="1"/>
</dbReference>
<dbReference type="PROSITE" id="PS50058">
    <property type="entry name" value="G_PROTEIN_GAMMA"/>
    <property type="match status" value="1"/>
</dbReference>
<comment type="function">
    <text evidence="5">Guanine nucleotide-binding proteins (G proteins) are involved as a modulator or transducer in various transmembrane signaling systems. The beta and gamma chains are required for the GTPase activity, for replacement of GDP by GTP, and for G protein-effector interaction.</text>
</comment>
<comment type="similarity">
    <text evidence="1 5">Belongs to the G protein gamma family.</text>
</comment>
<dbReference type="WBParaSite" id="GPUH_0002064701-mRNA-1">
    <property type="protein sequence ID" value="GPUH_0002064701-mRNA-1"/>
    <property type="gene ID" value="GPUH_0002064701"/>
</dbReference>
<dbReference type="EMBL" id="UYRT01090771">
    <property type="protein sequence ID" value="VDN36433.1"/>
    <property type="molecule type" value="Genomic_DNA"/>
</dbReference>
<organism evidence="9">
    <name type="scientific">Gongylonema pulchrum</name>
    <dbReference type="NCBI Taxonomy" id="637853"/>
    <lineage>
        <taxon>Eukaryota</taxon>
        <taxon>Metazoa</taxon>
        <taxon>Ecdysozoa</taxon>
        <taxon>Nematoda</taxon>
        <taxon>Chromadorea</taxon>
        <taxon>Rhabditida</taxon>
        <taxon>Spirurina</taxon>
        <taxon>Spiruromorpha</taxon>
        <taxon>Spiruroidea</taxon>
        <taxon>Gongylonematidae</taxon>
        <taxon>Gongylonema</taxon>
    </lineage>
</organism>
<dbReference type="SUPFAM" id="SSF48670">
    <property type="entry name" value="Transducin (heterotrimeric G protein), gamma chain"/>
    <property type="match status" value="1"/>
</dbReference>
<comment type="subcellular location">
    <subcellularLocation>
        <location evidence="5">Cell membrane</location>
        <topology evidence="5">Lipid-anchor</topology>
        <orientation evidence="5">Cytoplasmic side</orientation>
    </subcellularLocation>
</comment>
<dbReference type="GO" id="GO:0007186">
    <property type="term" value="P:G protein-coupled receptor signaling pathway"/>
    <property type="evidence" value="ECO:0007669"/>
    <property type="project" value="InterPro"/>
</dbReference>
<keyword evidence="2 5" id="KW-1003">Cell membrane</keyword>
<dbReference type="InterPro" id="IPR015898">
    <property type="entry name" value="G-protein_gamma-like_dom"/>
</dbReference>
<comment type="subunit">
    <text evidence="5">G proteins are composed of 3 units; alpha, beta and gamma.</text>
</comment>
<dbReference type="InterPro" id="IPR001770">
    <property type="entry name" value="G-protein_gamma"/>
</dbReference>
<dbReference type="GO" id="GO:0005834">
    <property type="term" value="C:heterotrimeric G-protein complex"/>
    <property type="evidence" value="ECO:0007669"/>
    <property type="project" value="InterPro"/>
</dbReference>